<dbReference type="EMBL" id="CP104558">
    <property type="protein sequence ID" value="UXH45086.1"/>
    <property type="molecule type" value="Genomic_DNA"/>
</dbReference>
<evidence type="ECO:0000313" key="1">
    <source>
        <dbReference type="EMBL" id="UXH45086.1"/>
    </source>
</evidence>
<name>A0ACD4C9V1_9BACI</name>
<proteinExistence type="predicted"/>
<protein>
    <submittedName>
        <fullName evidence="1">GNAT family N-acetyltransferase</fullName>
    </submittedName>
</protein>
<organism evidence="1 2">
    <name type="scientific">Rossellomorea vietnamensis</name>
    <dbReference type="NCBI Taxonomy" id="218284"/>
    <lineage>
        <taxon>Bacteria</taxon>
        <taxon>Bacillati</taxon>
        <taxon>Bacillota</taxon>
        <taxon>Bacilli</taxon>
        <taxon>Bacillales</taxon>
        <taxon>Bacillaceae</taxon>
        <taxon>Rossellomorea</taxon>
    </lineage>
</organism>
<evidence type="ECO:0000313" key="2">
    <source>
        <dbReference type="Proteomes" id="UP001064027"/>
    </source>
</evidence>
<dbReference type="Proteomes" id="UP001064027">
    <property type="component" value="Chromosome"/>
</dbReference>
<keyword evidence="2" id="KW-1185">Reference proteome</keyword>
<sequence length="1025" mass="116571">MKTTLQQVKIVEYHEGLAKGIAKMWNESRENWGGDSTVTTEQDVKDKEESSTNLHLFLAMVGDEVAGYCGLSEYREDVGALYIPLLNVHPKYQGLKIGKQLVLKAIEKTVELQWPRLDLFTWPGNTKAVPLYKKCGFFWEDRDDTVHLMNFIPMVLQLDLLKPFFEKHDWYQTSQRLIEVKPDALKVNEHTYYEYKWEADEEFVRIQFERTGRGIRLIETQDYLVQMNVPEFKLLENEDHYVSYHVENRSKEPIEVSIKGVSSSIAEHDFEDTFQVENKWIRDYTAKVSMPQSDPGPWKTHPTIGAEININNQALQLEMGVYPKQAGKVNVRSVKKNWRPHSKGIVYLDLESQVGEDTTWTVKLPENKVISWEESEVNERIGANGRVSIPIPVQLLKNGFLSEEIIVEVNWEDGHISPFTTTLKFAFPGFGAKFGGETDEHWFGYNGPHYVEIEKRNHMVKIGSTAFTRDPISFFTPKLGKPYSEEFSKKEASSIEFIELPEALVVKTSLISAAFPSILLNSYFKIYGEGLVEVKHEVVNTGDQEKKKLSLLQPVFTSLEGLSVPQNEGVLKCNESLVPFVEYIDDKAISERWLFLEASIGDTIGLSWPENAIARKDDWRMGLEYDIDLIPAHEELCLGPIQVGINTSKHWSKWREFIVGDETERKELPLYTFGKANGDVVSTIGALEEYSFNSMMTPYIQGTLTVGHEGGTLVKEVLKDDALTQVTVELEHNSPGVKWISGDFSSKSQTARVDSLQFVKGKNDVKIGQHDGIWSVDNGVVSFKASSDYYPGIYSLSLNGREALHHQYPTPGPRAWWNPWGGGIAYSFRNISAYSMLKEKTTIDSVTKVDHNGQRWSGLCLTTEFKQHEKMKGVILRQYALTLPEVPVLTVYAEIHQHSGQTIEKELLDLDAFFKLGETLQTSYITLPTEGIFHKYYGGAEEFVLRDTPFVVLGSDEREEMITFVHPANRKMSEAYINQDALLVASTKEWSAPTGEIIKVDPSILFYGELKDPQSIKALHKIKFS</sequence>
<reference evidence="1" key="1">
    <citation type="submission" date="2022-09" db="EMBL/GenBank/DDBJ databases">
        <title>Complete genome sequence of Rossellomorea vietnamensis strain RL-WG62, a newly isolated PGPR with the potential for plant salinity stress alleviation.</title>
        <authorList>
            <person name="Ren L."/>
            <person name="Wang G."/>
            <person name="Hu H."/>
        </authorList>
    </citation>
    <scope>NUCLEOTIDE SEQUENCE</scope>
    <source>
        <strain evidence="1">RL-WG62</strain>
    </source>
</reference>
<accession>A0ACD4C9V1</accession>
<gene>
    <name evidence="1" type="ORF">N5C46_03185</name>
</gene>